<dbReference type="FunFam" id="2.40.10.10:FF:000036">
    <property type="entry name" value="Trypsin beta"/>
    <property type="match status" value="1"/>
</dbReference>
<accession>A0A9N9S655</accession>
<dbReference type="PRINTS" id="PR00722">
    <property type="entry name" value="CHYMOTRYPSIN"/>
</dbReference>
<evidence type="ECO:0000256" key="8">
    <source>
        <dbReference type="RuleBase" id="RU363034"/>
    </source>
</evidence>
<evidence type="ECO:0000313" key="12">
    <source>
        <dbReference type="Proteomes" id="UP001153620"/>
    </source>
</evidence>
<evidence type="ECO:0000256" key="9">
    <source>
        <dbReference type="SAM" id="SignalP"/>
    </source>
</evidence>
<keyword evidence="3" id="KW-0222">Digestion</keyword>
<dbReference type="InterPro" id="IPR043504">
    <property type="entry name" value="Peptidase_S1_PA_chymotrypsin"/>
</dbReference>
<dbReference type="SMART" id="SM00020">
    <property type="entry name" value="Tryp_SPc"/>
    <property type="match status" value="1"/>
</dbReference>
<keyword evidence="6" id="KW-1015">Disulfide bond</keyword>
<keyword evidence="5 8" id="KW-0720">Serine protease</keyword>
<keyword evidence="9" id="KW-0732">Signal</keyword>
<evidence type="ECO:0000256" key="3">
    <source>
        <dbReference type="ARBA" id="ARBA00022757"/>
    </source>
</evidence>
<feature type="signal peptide" evidence="9">
    <location>
        <begin position="1"/>
        <end position="17"/>
    </location>
</feature>
<dbReference type="InterPro" id="IPR033116">
    <property type="entry name" value="TRYPSIN_SER"/>
</dbReference>
<feature type="chain" id="PRO_5040180722" description="Peptidase S1 domain-containing protein" evidence="9">
    <location>
        <begin position="18"/>
        <end position="270"/>
    </location>
</feature>
<gene>
    <name evidence="11" type="ORF">CHIRRI_LOCUS13662</name>
</gene>
<dbReference type="PANTHER" id="PTHR24276:SF91">
    <property type="entry name" value="AT26814P-RELATED"/>
    <property type="match status" value="1"/>
</dbReference>
<organism evidence="11 12">
    <name type="scientific">Chironomus riparius</name>
    <dbReference type="NCBI Taxonomy" id="315576"/>
    <lineage>
        <taxon>Eukaryota</taxon>
        <taxon>Metazoa</taxon>
        <taxon>Ecdysozoa</taxon>
        <taxon>Arthropoda</taxon>
        <taxon>Hexapoda</taxon>
        <taxon>Insecta</taxon>
        <taxon>Pterygota</taxon>
        <taxon>Neoptera</taxon>
        <taxon>Endopterygota</taxon>
        <taxon>Diptera</taxon>
        <taxon>Nematocera</taxon>
        <taxon>Chironomoidea</taxon>
        <taxon>Chironomidae</taxon>
        <taxon>Chironominae</taxon>
        <taxon>Chironomus</taxon>
    </lineage>
</organism>
<sequence length="270" mass="29628">MFKFLALALLFVASVSSTPVIRHRWQINANQLSNDIKRGSGRIVGGVDTDISEIPHQITLYFRRGFTCGGSILNTNTILSAAHCTFGRDHADFQILAGWTNRMDGAAHIQPVSEVREHEAYDDWELWNDVVILKLPTHLVEGTNIRHANLPPPGHFIPSGIDLTVSGWGTMQWGVSSFPAVLQSTPVPSMTNAECQAIYVDEVLLPQHVCAGRVGHDACQGDSGGPLTENVGGAGAMVVGVVSWGYFCAREYPTIYARVSYFLDWIRPHM</sequence>
<dbReference type="GO" id="GO:0005576">
    <property type="term" value="C:extracellular region"/>
    <property type="evidence" value="ECO:0007669"/>
    <property type="project" value="UniProtKB-SubCell"/>
</dbReference>
<protein>
    <recommendedName>
        <fullName evidence="10">Peptidase S1 domain-containing protein</fullName>
    </recommendedName>
</protein>
<reference evidence="11" key="1">
    <citation type="submission" date="2022-01" db="EMBL/GenBank/DDBJ databases">
        <authorList>
            <person name="King R."/>
        </authorList>
    </citation>
    <scope>NUCLEOTIDE SEQUENCE</scope>
</reference>
<evidence type="ECO:0000256" key="2">
    <source>
        <dbReference type="ARBA" id="ARBA00022670"/>
    </source>
</evidence>
<evidence type="ECO:0000259" key="10">
    <source>
        <dbReference type="PROSITE" id="PS50240"/>
    </source>
</evidence>
<dbReference type="EMBL" id="OU895880">
    <property type="protein sequence ID" value="CAG9810850.1"/>
    <property type="molecule type" value="Genomic_DNA"/>
</dbReference>
<dbReference type="InterPro" id="IPR001254">
    <property type="entry name" value="Trypsin_dom"/>
</dbReference>
<dbReference type="GO" id="GO:0006508">
    <property type="term" value="P:proteolysis"/>
    <property type="evidence" value="ECO:0007669"/>
    <property type="project" value="UniProtKB-KW"/>
</dbReference>
<dbReference type="GO" id="GO:0004252">
    <property type="term" value="F:serine-type endopeptidase activity"/>
    <property type="evidence" value="ECO:0007669"/>
    <property type="project" value="InterPro"/>
</dbReference>
<proteinExistence type="inferred from homology"/>
<dbReference type="Pfam" id="PF00089">
    <property type="entry name" value="Trypsin"/>
    <property type="match status" value="1"/>
</dbReference>
<dbReference type="PANTHER" id="PTHR24276">
    <property type="entry name" value="POLYSERASE-RELATED"/>
    <property type="match status" value="1"/>
</dbReference>
<dbReference type="PROSITE" id="PS00135">
    <property type="entry name" value="TRYPSIN_SER"/>
    <property type="match status" value="1"/>
</dbReference>
<dbReference type="InterPro" id="IPR009003">
    <property type="entry name" value="Peptidase_S1_PA"/>
</dbReference>
<dbReference type="PROSITE" id="PS50240">
    <property type="entry name" value="TRYPSIN_DOM"/>
    <property type="match status" value="1"/>
</dbReference>
<dbReference type="OrthoDB" id="10059102at2759"/>
<reference evidence="11" key="2">
    <citation type="submission" date="2022-10" db="EMBL/GenBank/DDBJ databases">
        <authorList>
            <consortium name="ENA_rothamsted_submissions"/>
            <consortium name="culmorum"/>
            <person name="King R."/>
        </authorList>
    </citation>
    <scope>NUCLEOTIDE SEQUENCE</scope>
</reference>
<comment type="similarity">
    <text evidence="7">Belongs to the peptidase S1 family. CLIP subfamily.</text>
</comment>
<dbReference type="GO" id="GO:0007586">
    <property type="term" value="P:digestion"/>
    <property type="evidence" value="ECO:0007669"/>
    <property type="project" value="UniProtKB-KW"/>
</dbReference>
<dbReference type="AlphaFoldDB" id="A0A9N9S655"/>
<dbReference type="Proteomes" id="UP001153620">
    <property type="component" value="Chromosome 4"/>
</dbReference>
<keyword evidence="12" id="KW-1185">Reference proteome</keyword>
<evidence type="ECO:0000313" key="11">
    <source>
        <dbReference type="EMBL" id="CAG9810850.1"/>
    </source>
</evidence>
<evidence type="ECO:0000256" key="5">
    <source>
        <dbReference type="ARBA" id="ARBA00022825"/>
    </source>
</evidence>
<comment type="subcellular location">
    <subcellularLocation>
        <location evidence="1">Secreted</location>
        <location evidence="1">Extracellular space</location>
    </subcellularLocation>
</comment>
<feature type="domain" description="Peptidase S1" evidence="10">
    <location>
        <begin position="43"/>
        <end position="270"/>
    </location>
</feature>
<evidence type="ECO:0000256" key="1">
    <source>
        <dbReference type="ARBA" id="ARBA00004239"/>
    </source>
</evidence>
<keyword evidence="2 8" id="KW-0645">Protease</keyword>
<dbReference type="InterPro" id="IPR050430">
    <property type="entry name" value="Peptidase_S1"/>
</dbReference>
<dbReference type="InterPro" id="IPR001314">
    <property type="entry name" value="Peptidase_S1A"/>
</dbReference>
<dbReference type="CDD" id="cd00190">
    <property type="entry name" value="Tryp_SPc"/>
    <property type="match status" value="1"/>
</dbReference>
<dbReference type="PROSITE" id="PS00134">
    <property type="entry name" value="TRYPSIN_HIS"/>
    <property type="match status" value="1"/>
</dbReference>
<name>A0A9N9S655_9DIPT</name>
<evidence type="ECO:0000256" key="4">
    <source>
        <dbReference type="ARBA" id="ARBA00022801"/>
    </source>
</evidence>
<evidence type="ECO:0000256" key="7">
    <source>
        <dbReference type="ARBA" id="ARBA00024195"/>
    </source>
</evidence>
<keyword evidence="4 8" id="KW-0378">Hydrolase</keyword>
<evidence type="ECO:0000256" key="6">
    <source>
        <dbReference type="ARBA" id="ARBA00023157"/>
    </source>
</evidence>
<dbReference type="InterPro" id="IPR018114">
    <property type="entry name" value="TRYPSIN_HIS"/>
</dbReference>
<dbReference type="Gene3D" id="2.40.10.10">
    <property type="entry name" value="Trypsin-like serine proteases"/>
    <property type="match status" value="2"/>
</dbReference>
<dbReference type="SUPFAM" id="SSF50494">
    <property type="entry name" value="Trypsin-like serine proteases"/>
    <property type="match status" value="1"/>
</dbReference>